<evidence type="ECO:0000313" key="5">
    <source>
        <dbReference type="Proteomes" id="UP001209570"/>
    </source>
</evidence>
<feature type="region of interest" description="Disordered" evidence="2">
    <location>
        <begin position="392"/>
        <end position="422"/>
    </location>
</feature>
<dbReference type="SUPFAM" id="SSF46689">
    <property type="entry name" value="Homeodomain-like"/>
    <property type="match status" value="1"/>
</dbReference>
<organism evidence="4 5">
    <name type="scientific">Pythium insidiosum</name>
    <name type="common">Pythiosis disease agent</name>
    <dbReference type="NCBI Taxonomy" id="114742"/>
    <lineage>
        <taxon>Eukaryota</taxon>
        <taxon>Sar</taxon>
        <taxon>Stramenopiles</taxon>
        <taxon>Oomycota</taxon>
        <taxon>Peronosporomycetes</taxon>
        <taxon>Pythiales</taxon>
        <taxon>Pythiaceae</taxon>
        <taxon>Pythium</taxon>
    </lineage>
</organism>
<dbReference type="GO" id="GO:0003677">
    <property type="term" value="F:DNA binding"/>
    <property type="evidence" value="ECO:0007669"/>
    <property type="project" value="UniProtKB-KW"/>
</dbReference>
<dbReference type="Proteomes" id="UP001209570">
    <property type="component" value="Unassembled WGS sequence"/>
</dbReference>
<feature type="compositionally biased region" description="Acidic residues" evidence="2">
    <location>
        <begin position="250"/>
        <end position="264"/>
    </location>
</feature>
<dbReference type="EMBL" id="JAKCXM010000103">
    <property type="protein sequence ID" value="KAJ0402390.1"/>
    <property type="molecule type" value="Genomic_DNA"/>
</dbReference>
<accession>A0AAD5M2U4</accession>
<keyword evidence="5" id="KW-1185">Reference proteome</keyword>
<evidence type="ECO:0000259" key="3">
    <source>
        <dbReference type="Pfam" id="PF03221"/>
    </source>
</evidence>
<dbReference type="InterPro" id="IPR006600">
    <property type="entry name" value="HTH_CenpB_DNA-bd_dom"/>
</dbReference>
<evidence type="ECO:0000256" key="2">
    <source>
        <dbReference type="SAM" id="MobiDB-lite"/>
    </source>
</evidence>
<feature type="region of interest" description="Disordered" evidence="2">
    <location>
        <begin position="219"/>
        <end position="311"/>
    </location>
</feature>
<feature type="compositionally biased region" description="Basic and acidic residues" evidence="2">
    <location>
        <begin position="104"/>
        <end position="113"/>
    </location>
</feature>
<dbReference type="InterPro" id="IPR009057">
    <property type="entry name" value="Homeodomain-like_sf"/>
</dbReference>
<evidence type="ECO:0000313" key="4">
    <source>
        <dbReference type="EMBL" id="KAJ0402390.1"/>
    </source>
</evidence>
<dbReference type="AlphaFoldDB" id="A0AAD5M2U4"/>
<gene>
    <name evidence="4" type="ORF">P43SY_004099</name>
</gene>
<feature type="region of interest" description="Disordered" evidence="2">
    <location>
        <begin position="92"/>
        <end position="164"/>
    </location>
</feature>
<reference evidence="4" key="1">
    <citation type="submission" date="2021-12" db="EMBL/GenBank/DDBJ databases">
        <title>Prjna785345.</title>
        <authorList>
            <person name="Rujirawat T."/>
            <person name="Krajaejun T."/>
        </authorList>
    </citation>
    <scope>NUCLEOTIDE SEQUENCE</scope>
    <source>
        <strain evidence="4">Pi057C3</strain>
    </source>
</reference>
<protein>
    <recommendedName>
        <fullName evidence="3">HTH CENPB-type domain-containing protein</fullName>
    </recommendedName>
</protein>
<evidence type="ECO:0000256" key="1">
    <source>
        <dbReference type="ARBA" id="ARBA00023125"/>
    </source>
</evidence>
<proteinExistence type="predicted"/>
<feature type="domain" description="HTH CENPB-type" evidence="3">
    <location>
        <begin position="173"/>
        <end position="215"/>
    </location>
</feature>
<feature type="compositionally biased region" description="Low complexity" evidence="2">
    <location>
        <begin position="274"/>
        <end position="283"/>
    </location>
</feature>
<dbReference type="Gene3D" id="1.10.10.60">
    <property type="entry name" value="Homeodomain-like"/>
    <property type="match status" value="2"/>
</dbReference>
<keyword evidence="1" id="KW-0238">DNA-binding</keyword>
<name>A0AAD5M2U4_PYTIN</name>
<sequence length="422" mass="44969">MGQKGTGRRLSDQERMEIISKLEGDKPRVTASECARQYGVSSAAITKLMKMKDKIKARFKGDNVFSQQRKRGGTERHAAFEDELYQWIVTQQQQQQLRASPPDDQERAREHPHTTFTATDEEREHPPAAVYTQRALEEEEEEEQGSPPPPPPGGDAAAVTPKVEPGSRLVLGGRLLTAAKVQEKAQELLKAHDLGTFRASKGWYYRFCRRYGLSRTSLSAESSAGGTSSSHGADADADADAAMEDRSDADTLDDVDSDGTLDADDSARDGAAGRGSASSSVRRNSGKRKAEGELKRPRAAAAPPAPSAGVSGGGWVGVQALCETLAKAAQALDHPEAREYLGDDAAKGMLRSIQQSITVVECIRIKKASMAALSSATAALEMPAASAEALALTPTPTGPMPLPEAAPETAEEPTPPRDAVVV</sequence>
<feature type="compositionally biased region" description="Low complexity" evidence="2">
    <location>
        <begin position="219"/>
        <end position="232"/>
    </location>
</feature>
<dbReference type="Pfam" id="PF03221">
    <property type="entry name" value="HTH_Tnp_Tc5"/>
    <property type="match status" value="1"/>
</dbReference>
<comment type="caution">
    <text evidence="4">The sequence shown here is derived from an EMBL/GenBank/DDBJ whole genome shotgun (WGS) entry which is preliminary data.</text>
</comment>